<feature type="chain" id="PRO_5046662790" evidence="1">
    <location>
        <begin position="30"/>
        <end position="366"/>
    </location>
</feature>
<keyword evidence="4" id="KW-1185">Reference proteome</keyword>
<dbReference type="NCBIfam" id="TIGR02282">
    <property type="entry name" value="MltB"/>
    <property type="match status" value="1"/>
</dbReference>
<feature type="signal peptide" evidence="1">
    <location>
        <begin position="1"/>
        <end position="29"/>
    </location>
</feature>
<accession>A0ABT0YHZ2</accession>
<dbReference type="PANTHER" id="PTHR30163:SF9">
    <property type="entry name" value="MEMBRANE-BOUND LYTIC MUREIN TRANSGLYCOSYLASE B"/>
    <property type="match status" value="1"/>
</dbReference>
<evidence type="ECO:0000259" key="2">
    <source>
        <dbReference type="Pfam" id="PF13406"/>
    </source>
</evidence>
<dbReference type="InterPro" id="IPR011757">
    <property type="entry name" value="Lytic_transglycosylase_MltB"/>
</dbReference>
<comment type="caution">
    <text evidence="3">The sequence shown here is derived from an EMBL/GenBank/DDBJ whole genome shotgun (WGS) entry which is preliminary data.</text>
</comment>
<dbReference type="PANTHER" id="PTHR30163">
    <property type="entry name" value="MEMBRANE-BOUND LYTIC MUREIN TRANSGLYCOSYLASE B"/>
    <property type="match status" value="1"/>
</dbReference>
<dbReference type="Gene3D" id="1.10.8.350">
    <property type="entry name" value="Bacterial muramidase"/>
    <property type="match status" value="1"/>
</dbReference>
<reference evidence="3" key="1">
    <citation type="submission" date="2022-05" db="EMBL/GenBank/DDBJ databases">
        <title>Schlegelella sp. nov., isolated from mangrove soil.</title>
        <authorList>
            <person name="Liu Y."/>
            <person name="Ge X."/>
            <person name="Liu W."/>
        </authorList>
    </citation>
    <scope>NUCLEOTIDE SEQUENCE</scope>
    <source>
        <strain evidence="3">S2-27</strain>
    </source>
</reference>
<dbReference type="InterPro" id="IPR031304">
    <property type="entry name" value="SLT_2"/>
</dbReference>
<name>A0ABT0YHZ2_9BURK</name>
<keyword evidence="1" id="KW-0732">Signal</keyword>
<gene>
    <name evidence="3" type="primary">mltB</name>
    <name evidence="3" type="ORF">M8A51_02140</name>
</gene>
<dbReference type="RefSeq" id="WP_251776459.1">
    <property type="nucleotide sequence ID" value="NZ_JAMKFE010000001.1"/>
</dbReference>
<dbReference type="CDD" id="cd13399">
    <property type="entry name" value="Slt35-like"/>
    <property type="match status" value="1"/>
</dbReference>
<evidence type="ECO:0000313" key="3">
    <source>
        <dbReference type="EMBL" id="MCM5678325.1"/>
    </source>
</evidence>
<organism evidence="3 4">
    <name type="scientific">Caldimonas mangrovi</name>
    <dbReference type="NCBI Taxonomy" id="2944811"/>
    <lineage>
        <taxon>Bacteria</taxon>
        <taxon>Pseudomonadati</taxon>
        <taxon>Pseudomonadota</taxon>
        <taxon>Betaproteobacteria</taxon>
        <taxon>Burkholderiales</taxon>
        <taxon>Sphaerotilaceae</taxon>
        <taxon>Caldimonas</taxon>
    </lineage>
</organism>
<sequence>MPDCPVSLRQRLCRAGACLLLSVAASACAQPGKRTAKTPEPPDVVTYGEREDVMNFADEIAKRQQLDPAWVRQTLAQSRYVPSVARFIMPPPAGTAKNWAAYRSRFVEPRRIRAGLAFREAHAKWLAQAEEMYGVPPEVVVGIVGVETIYGRHMGTYRVLDALATLSFDFPTGRSDRSAFFRSELEQFFVLCRSESVDPQTLLGSYAGAMGMPQFMPSSWNKYAVDFDGDGHVDLHGNAADVIGSVAHYLAEFGWQRGQPTHFEVAAPTQTSDRAHLLQPDILPSFTAEEFSARGAGLSPEGRQYPGLLALVELQNGDAAPSYVAGTSNFYAITRYNWSSYYAMAVIDLGRSVEALYRSRPPGSGS</sequence>
<feature type="domain" description="Transglycosylase SLT" evidence="2">
    <location>
        <begin position="50"/>
        <end position="350"/>
    </location>
</feature>
<proteinExistence type="predicted"/>
<dbReference type="EMBL" id="JAMKFE010000001">
    <property type="protein sequence ID" value="MCM5678325.1"/>
    <property type="molecule type" value="Genomic_DNA"/>
</dbReference>
<dbReference type="InterPro" id="IPR043426">
    <property type="entry name" value="MltB-like"/>
</dbReference>
<evidence type="ECO:0000313" key="4">
    <source>
        <dbReference type="Proteomes" id="UP001165541"/>
    </source>
</evidence>
<evidence type="ECO:0000256" key="1">
    <source>
        <dbReference type="SAM" id="SignalP"/>
    </source>
</evidence>
<dbReference type="SUPFAM" id="SSF53955">
    <property type="entry name" value="Lysozyme-like"/>
    <property type="match status" value="1"/>
</dbReference>
<dbReference type="InterPro" id="IPR023346">
    <property type="entry name" value="Lysozyme-like_dom_sf"/>
</dbReference>
<dbReference type="Gene3D" id="1.10.530.10">
    <property type="match status" value="1"/>
</dbReference>
<dbReference type="Proteomes" id="UP001165541">
    <property type="component" value="Unassembled WGS sequence"/>
</dbReference>
<dbReference type="Pfam" id="PF13406">
    <property type="entry name" value="SLT_2"/>
    <property type="match status" value="1"/>
</dbReference>
<protein>
    <submittedName>
        <fullName evidence="3">Lytic murein transglycosylase B</fullName>
    </submittedName>
</protein>